<dbReference type="AlphaFoldDB" id="A0A2S2PP35"/>
<organism evidence="1">
    <name type="scientific">Schizaphis graminum</name>
    <name type="common">Green bug aphid</name>
    <dbReference type="NCBI Taxonomy" id="13262"/>
    <lineage>
        <taxon>Eukaryota</taxon>
        <taxon>Metazoa</taxon>
        <taxon>Ecdysozoa</taxon>
        <taxon>Arthropoda</taxon>
        <taxon>Hexapoda</taxon>
        <taxon>Insecta</taxon>
        <taxon>Pterygota</taxon>
        <taxon>Neoptera</taxon>
        <taxon>Paraneoptera</taxon>
        <taxon>Hemiptera</taxon>
        <taxon>Sternorrhyncha</taxon>
        <taxon>Aphidomorpha</taxon>
        <taxon>Aphidoidea</taxon>
        <taxon>Aphididae</taxon>
        <taxon>Aphidini</taxon>
        <taxon>Schizaphis</taxon>
    </lineage>
</organism>
<reference evidence="1" key="1">
    <citation type="submission" date="2018-04" db="EMBL/GenBank/DDBJ databases">
        <title>Transcriptome of Schizaphis graminum biotype I.</title>
        <authorList>
            <person name="Scully E.D."/>
            <person name="Geib S.M."/>
            <person name="Palmer N.A."/>
            <person name="Koch K."/>
            <person name="Bradshaw J."/>
            <person name="Heng-Moss T."/>
            <person name="Sarath G."/>
        </authorList>
    </citation>
    <scope>NUCLEOTIDE SEQUENCE</scope>
</reference>
<accession>A0A2S2PP35</accession>
<sequence>MCNKYSYNTMQIGFNFTILTAIAIVVAVSSVNAKPVSTNSVDDNQSSDISCPISHINAAVEKSTTATFVNDTLVMSPSNATTVSYPANITTETSTSNDISATTISERTDKDTTTFQTSIEEMTMVQATTIASLETVTENQTPTNQTTESGLLTTRYVIHPHILSQTATTCPSGYTNDANGGCTQIFH</sequence>
<proteinExistence type="predicted"/>
<name>A0A2S2PP35_SCHGA</name>
<evidence type="ECO:0000313" key="1">
    <source>
        <dbReference type="EMBL" id="MBY31183.1"/>
    </source>
</evidence>
<gene>
    <name evidence="1" type="ORF">g.121300</name>
</gene>
<dbReference type="EMBL" id="GGMR01018564">
    <property type="protein sequence ID" value="MBY31183.1"/>
    <property type="molecule type" value="Transcribed_RNA"/>
</dbReference>
<protein>
    <submittedName>
        <fullName evidence="1">Uncharacterized protein</fullName>
    </submittedName>
</protein>